<dbReference type="PANTHER" id="PTHR43022">
    <property type="entry name" value="PROTEIN SMF"/>
    <property type="match status" value="1"/>
</dbReference>
<dbReference type="AlphaFoldDB" id="A0A1V0UXH0"/>
<sequence>MRNKIDKRLMLIALNETPGIGMKTIAMLHQKLDDLTVLQTCTQKELIQLGLTEKQASSFLAIQNKGIIDKRLAFYEKQDIQILTVADPDYPNMLKQIYQPPWVLYAIGDLSILGLPMIGIVGTRKPTPYGKKVTEQLAASLVQRGIGIVSGMARGIDSSAHRGALQVKGKTVAVLGGPADKIYPPENGQLYRQIAESGLILSEVPVGTPIHPGCFPLRNRIISGISLGIVVVEAAEQSGSLITVDRALEQGRDVFAVPGPIYSAKSKGTLNLIKEGCKMFTCTEDILEEYSHRRDLFTAFSEKGKPSQAERKLNADEELIYGLLSDEPKSIDWLSEQSEFKFGHLYSVLLSLLMKNKIAQLPGSVYVRM</sequence>
<protein>
    <submittedName>
        <fullName evidence="4">DNA protecting protein DprA</fullName>
    </submittedName>
</protein>
<dbReference type="InterPro" id="IPR057666">
    <property type="entry name" value="DrpA_SLOG"/>
</dbReference>
<dbReference type="SUPFAM" id="SSF102405">
    <property type="entry name" value="MCP/YpsA-like"/>
    <property type="match status" value="1"/>
</dbReference>
<feature type="domain" description="Smf/DprA SLOG" evidence="2">
    <location>
        <begin position="81"/>
        <end position="290"/>
    </location>
</feature>
<dbReference type="InterPro" id="IPR003488">
    <property type="entry name" value="DprA"/>
</dbReference>
<dbReference type="GO" id="GO:0009294">
    <property type="term" value="P:DNA-mediated transformation"/>
    <property type="evidence" value="ECO:0007669"/>
    <property type="project" value="InterPro"/>
</dbReference>
<dbReference type="EMBL" id="CP020557">
    <property type="protein sequence ID" value="ARF69905.1"/>
    <property type="molecule type" value="Genomic_DNA"/>
</dbReference>
<dbReference type="Gene3D" id="3.40.50.450">
    <property type="match status" value="1"/>
</dbReference>
<proteinExistence type="inferred from homology"/>
<dbReference type="Gene3D" id="1.10.10.10">
    <property type="entry name" value="Winged helix-like DNA-binding domain superfamily/Winged helix DNA-binding domain"/>
    <property type="match status" value="1"/>
</dbReference>
<evidence type="ECO:0000259" key="2">
    <source>
        <dbReference type="Pfam" id="PF02481"/>
    </source>
</evidence>
<organism evidence="4 5">
    <name type="scientific">Paenibacillus larvae subsp. pulvifaciens</name>
    <dbReference type="NCBI Taxonomy" id="1477"/>
    <lineage>
        <taxon>Bacteria</taxon>
        <taxon>Bacillati</taxon>
        <taxon>Bacillota</taxon>
        <taxon>Bacilli</taxon>
        <taxon>Bacillales</taxon>
        <taxon>Paenibacillaceae</taxon>
        <taxon>Paenibacillus</taxon>
    </lineage>
</organism>
<dbReference type="NCBIfam" id="TIGR00732">
    <property type="entry name" value="dprA"/>
    <property type="match status" value="1"/>
</dbReference>
<dbReference type="RefSeq" id="WP_077995507.1">
    <property type="nucleotide sequence ID" value="NZ_CP019794.1"/>
</dbReference>
<dbReference type="PANTHER" id="PTHR43022:SF1">
    <property type="entry name" value="PROTEIN SMF"/>
    <property type="match status" value="1"/>
</dbReference>
<dbReference type="InterPro" id="IPR041614">
    <property type="entry name" value="DprA_WH"/>
</dbReference>
<accession>A0A1V0UXH0</accession>
<evidence type="ECO:0000259" key="3">
    <source>
        <dbReference type="Pfam" id="PF17782"/>
    </source>
</evidence>
<dbReference type="Proteomes" id="UP000192727">
    <property type="component" value="Chromosome"/>
</dbReference>
<dbReference type="Pfam" id="PF02481">
    <property type="entry name" value="DNA_processg_A"/>
    <property type="match status" value="1"/>
</dbReference>
<gene>
    <name evidence="4" type="ORF">B7C51_21760</name>
</gene>
<reference evidence="4 5" key="1">
    <citation type="submission" date="2017-03" db="EMBL/GenBank/DDBJ databases">
        <title>Paenibacillus larvae genome sequencing.</title>
        <authorList>
            <person name="Dingman D.W."/>
        </authorList>
    </citation>
    <scope>NUCLEOTIDE SEQUENCE [LARGE SCALE GENOMIC DNA]</scope>
    <source>
        <strain evidence="4 5">SAG 10367</strain>
    </source>
</reference>
<evidence type="ECO:0000313" key="4">
    <source>
        <dbReference type="EMBL" id="ARF69905.1"/>
    </source>
</evidence>
<comment type="similarity">
    <text evidence="1">Belongs to the DprA/Smf family.</text>
</comment>
<evidence type="ECO:0000256" key="1">
    <source>
        <dbReference type="ARBA" id="ARBA00006525"/>
    </source>
</evidence>
<dbReference type="InterPro" id="IPR036388">
    <property type="entry name" value="WH-like_DNA-bd_sf"/>
</dbReference>
<evidence type="ECO:0000313" key="5">
    <source>
        <dbReference type="Proteomes" id="UP000192727"/>
    </source>
</evidence>
<dbReference type="GeneID" id="64219413"/>
<dbReference type="Pfam" id="PF17782">
    <property type="entry name" value="WHD_DprA"/>
    <property type="match status" value="1"/>
</dbReference>
<feature type="domain" description="DprA winged helix" evidence="3">
    <location>
        <begin position="305"/>
        <end position="363"/>
    </location>
</feature>
<name>A0A1V0UXH0_9BACL</name>